<dbReference type="InterPro" id="IPR024370">
    <property type="entry name" value="PBP_domain"/>
</dbReference>
<dbReference type="Pfam" id="PF12849">
    <property type="entry name" value="PBP_like_2"/>
    <property type="match status" value="1"/>
</dbReference>
<dbReference type="Gene3D" id="3.40.190.10">
    <property type="entry name" value="Periplasmic binding protein-like II"/>
    <property type="match status" value="2"/>
</dbReference>
<dbReference type="PATRIC" id="fig|1230453.4.peg.1730"/>
<dbReference type="AlphaFoldDB" id="M0HQC3"/>
<evidence type="ECO:0000313" key="3">
    <source>
        <dbReference type="EMBL" id="ELZ85912.1"/>
    </source>
</evidence>
<dbReference type="Proteomes" id="UP000011612">
    <property type="component" value="Unassembled WGS sequence"/>
</dbReference>
<dbReference type="EMBL" id="AOLK01000015">
    <property type="protein sequence ID" value="ELZ85912.1"/>
    <property type="molecule type" value="Genomic_DNA"/>
</dbReference>
<keyword evidence="4" id="KW-1185">Reference proteome</keyword>
<feature type="compositionally biased region" description="Acidic residues" evidence="1">
    <location>
        <begin position="28"/>
        <end position="43"/>
    </location>
</feature>
<feature type="domain" description="PBP" evidence="2">
    <location>
        <begin position="42"/>
        <end position="269"/>
    </location>
</feature>
<accession>M0HQC3</accession>
<evidence type="ECO:0000256" key="1">
    <source>
        <dbReference type="SAM" id="MobiDB-lite"/>
    </source>
</evidence>
<reference evidence="3 4" key="1">
    <citation type="journal article" date="2014" name="PLoS Genet.">
        <title>Phylogenetically driven sequencing of extremely halophilic archaea reveals strategies for static and dynamic osmo-response.</title>
        <authorList>
            <person name="Becker E.A."/>
            <person name="Seitzer P.M."/>
            <person name="Tritt A."/>
            <person name="Larsen D."/>
            <person name="Krusor M."/>
            <person name="Yao A.I."/>
            <person name="Wu D."/>
            <person name="Madern D."/>
            <person name="Eisen J.A."/>
            <person name="Darling A.E."/>
            <person name="Facciotti M.T."/>
        </authorList>
    </citation>
    <scope>NUCLEOTIDE SEQUENCE [LARGE SCALE GENOMIC DNA]</scope>
    <source>
        <strain evidence="3 4">ATCC BAA-1513</strain>
    </source>
</reference>
<proteinExistence type="predicted"/>
<protein>
    <submittedName>
        <fullName evidence="3">Molybdate transport protein</fullName>
    </submittedName>
</protein>
<gene>
    <name evidence="3" type="ORF">C453_08853</name>
</gene>
<sequence length="306" mass="32243">MGALGLAGVAGCLGGDENRPTTGAAESAEADIGEASGSDDSDNSDIVLATATTAYDTGLLDALHEEFTARFGIRVKTLVQGTGAALRTAADGDADVVIAHAREAEDEFLRAGHGINRRDLMHNDFLVVGPESDPAGVDSVGNDPLAAFQTIAESESLFLSRGDDSGTHRREQSLWERSAATPSGRWYQATGDGMGDTLRQASRRGAYTLVDRGTFHVYGDSISLDSFVEGPLGGGPELLRNDYGIIPTNPARHDVDYPSAMAYVGFLTGRTGQKIIRTFGESTLFVPDALDDDPAVDQYGPASDRS</sequence>
<dbReference type="STRING" id="1230453.C453_08853"/>
<dbReference type="InterPro" id="IPR052738">
    <property type="entry name" value="ABC-Tungstate_binding"/>
</dbReference>
<dbReference type="PANTHER" id="PTHR37945:SF1">
    <property type="entry name" value="EXTRACELLULAR TUNGSTATE BINDING PROTEIN"/>
    <property type="match status" value="1"/>
</dbReference>
<evidence type="ECO:0000313" key="4">
    <source>
        <dbReference type="Proteomes" id="UP000011612"/>
    </source>
</evidence>
<dbReference type="RefSeq" id="WP_008323927.1">
    <property type="nucleotide sequence ID" value="NZ_AOLK01000015.1"/>
</dbReference>
<dbReference type="PANTHER" id="PTHR37945">
    <property type="entry name" value="EXTRACELLULAR TUNGSTATE BINDING PROTEIN"/>
    <property type="match status" value="1"/>
</dbReference>
<organism evidence="3 4">
    <name type="scientific">Haloferax elongans ATCC BAA-1513</name>
    <dbReference type="NCBI Taxonomy" id="1230453"/>
    <lineage>
        <taxon>Archaea</taxon>
        <taxon>Methanobacteriati</taxon>
        <taxon>Methanobacteriota</taxon>
        <taxon>Stenosarchaea group</taxon>
        <taxon>Halobacteria</taxon>
        <taxon>Halobacteriales</taxon>
        <taxon>Haloferacaceae</taxon>
        <taxon>Haloferax</taxon>
    </lineage>
</organism>
<comment type="caution">
    <text evidence="3">The sequence shown here is derived from an EMBL/GenBank/DDBJ whole genome shotgun (WGS) entry which is preliminary data.</text>
</comment>
<feature type="region of interest" description="Disordered" evidence="1">
    <location>
        <begin position="15"/>
        <end position="44"/>
    </location>
</feature>
<name>M0HQC3_HALEO</name>
<evidence type="ECO:0000259" key="2">
    <source>
        <dbReference type="Pfam" id="PF12849"/>
    </source>
</evidence>
<dbReference type="SUPFAM" id="SSF53850">
    <property type="entry name" value="Periplasmic binding protein-like II"/>
    <property type="match status" value="1"/>
</dbReference>